<evidence type="ECO:0000256" key="7">
    <source>
        <dbReference type="ARBA" id="ARBA00023010"/>
    </source>
</evidence>
<dbReference type="Gene3D" id="1.20.5.3310">
    <property type="match status" value="1"/>
</dbReference>
<evidence type="ECO:0000313" key="11">
    <source>
        <dbReference type="EMBL" id="PSR24649.1"/>
    </source>
</evidence>
<evidence type="ECO:0000256" key="9">
    <source>
        <dbReference type="SAM" id="MobiDB-lite"/>
    </source>
</evidence>
<dbReference type="GO" id="GO:0005886">
    <property type="term" value="C:plasma membrane"/>
    <property type="evidence" value="ECO:0007669"/>
    <property type="project" value="UniProtKB-SubCell"/>
</dbReference>
<evidence type="ECO:0000256" key="8">
    <source>
        <dbReference type="ARBA" id="ARBA00023136"/>
    </source>
</evidence>
<reference evidence="11 12" key="1">
    <citation type="journal article" date="2014" name="BMC Genomics">
        <title>Comparison of environmental and isolate Sulfobacillus genomes reveals diverse carbon, sulfur, nitrogen, and hydrogen metabolisms.</title>
        <authorList>
            <person name="Justice N.B."/>
            <person name="Norman A."/>
            <person name="Brown C.T."/>
            <person name="Singh A."/>
            <person name="Thomas B.C."/>
            <person name="Banfield J.F."/>
        </authorList>
    </citation>
    <scope>NUCLEOTIDE SEQUENCE [LARGE SCALE GENOMIC DNA]</scope>
    <source>
        <strain evidence="11">AMDSBA5</strain>
    </source>
</reference>
<keyword evidence="3" id="KW-1003">Cell membrane</keyword>
<evidence type="ECO:0000256" key="1">
    <source>
        <dbReference type="ARBA" id="ARBA00004162"/>
    </source>
</evidence>
<name>A0A2T2WQY6_SULTH</name>
<feature type="region of interest" description="Disordered" evidence="9">
    <location>
        <begin position="49"/>
        <end position="72"/>
    </location>
</feature>
<dbReference type="Pfam" id="PF02416">
    <property type="entry name" value="TatA_B_E"/>
    <property type="match status" value="1"/>
</dbReference>
<keyword evidence="8 10" id="KW-0472">Membrane</keyword>
<evidence type="ECO:0000256" key="6">
    <source>
        <dbReference type="ARBA" id="ARBA00022989"/>
    </source>
</evidence>
<evidence type="ECO:0000256" key="10">
    <source>
        <dbReference type="SAM" id="Phobius"/>
    </source>
</evidence>
<dbReference type="PANTHER" id="PTHR42982:SF1">
    <property type="entry name" value="SEC-INDEPENDENT PROTEIN TRANSLOCASE PROTEIN TATA"/>
    <property type="match status" value="1"/>
</dbReference>
<protein>
    <submittedName>
        <fullName evidence="11">Twin-arginine translocase TatA/TatE family subunit</fullName>
    </submittedName>
</protein>
<dbReference type="InterPro" id="IPR003369">
    <property type="entry name" value="TatA/B/E"/>
</dbReference>
<dbReference type="GO" id="GO:0043953">
    <property type="term" value="P:protein transport by the Tat complex"/>
    <property type="evidence" value="ECO:0007669"/>
    <property type="project" value="InterPro"/>
</dbReference>
<dbReference type="AlphaFoldDB" id="A0A2T2WQY6"/>
<dbReference type="PANTHER" id="PTHR42982">
    <property type="entry name" value="SEC-INDEPENDENT PROTEIN TRANSLOCASE PROTEIN TATA"/>
    <property type="match status" value="1"/>
</dbReference>
<keyword evidence="5" id="KW-0653">Protein transport</keyword>
<sequence>MMDDLLAPMHIVVLLIVALLVFGPKRLPHLGSDLAKGIKAFQQELHGSNTLSAHVPSEDSQNPNSSSNNHGS</sequence>
<evidence type="ECO:0000256" key="4">
    <source>
        <dbReference type="ARBA" id="ARBA00022692"/>
    </source>
</evidence>
<comment type="subcellular location">
    <subcellularLocation>
        <location evidence="1">Cell membrane</location>
        <topology evidence="1">Single-pass membrane protein</topology>
    </subcellularLocation>
</comment>
<dbReference type="NCBIfam" id="TIGR01411">
    <property type="entry name" value="tatAE"/>
    <property type="match status" value="1"/>
</dbReference>
<feature type="transmembrane region" description="Helical" evidence="10">
    <location>
        <begin position="6"/>
        <end position="23"/>
    </location>
</feature>
<proteinExistence type="predicted"/>
<organism evidence="11 12">
    <name type="scientific">Sulfobacillus thermosulfidooxidans</name>
    <dbReference type="NCBI Taxonomy" id="28034"/>
    <lineage>
        <taxon>Bacteria</taxon>
        <taxon>Bacillati</taxon>
        <taxon>Bacillota</taxon>
        <taxon>Clostridia</taxon>
        <taxon>Eubacteriales</taxon>
        <taxon>Clostridiales Family XVII. Incertae Sedis</taxon>
        <taxon>Sulfobacillus</taxon>
    </lineage>
</organism>
<dbReference type="EMBL" id="PXYX01000047">
    <property type="protein sequence ID" value="PSR24649.1"/>
    <property type="molecule type" value="Genomic_DNA"/>
</dbReference>
<keyword evidence="6 10" id="KW-1133">Transmembrane helix</keyword>
<accession>A0A2T2WQY6</accession>
<evidence type="ECO:0000256" key="2">
    <source>
        <dbReference type="ARBA" id="ARBA00022448"/>
    </source>
</evidence>
<keyword evidence="2" id="KW-0813">Transport</keyword>
<evidence type="ECO:0000313" key="12">
    <source>
        <dbReference type="Proteomes" id="UP000242705"/>
    </source>
</evidence>
<dbReference type="Proteomes" id="UP000242705">
    <property type="component" value="Unassembled WGS sequence"/>
</dbReference>
<evidence type="ECO:0000256" key="3">
    <source>
        <dbReference type="ARBA" id="ARBA00022475"/>
    </source>
</evidence>
<evidence type="ECO:0000256" key="5">
    <source>
        <dbReference type="ARBA" id="ARBA00022927"/>
    </source>
</evidence>
<keyword evidence="4 10" id="KW-0812">Transmembrane</keyword>
<dbReference type="InterPro" id="IPR006312">
    <property type="entry name" value="TatA/E"/>
</dbReference>
<keyword evidence="7" id="KW-0811">Translocation</keyword>
<comment type="caution">
    <text evidence="11">The sequence shown here is derived from an EMBL/GenBank/DDBJ whole genome shotgun (WGS) entry which is preliminary data.</text>
</comment>
<gene>
    <name evidence="11" type="ORF">C7B47_14315</name>
</gene>